<feature type="region of interest" description="Disordered" evidence="7">
    <location>
        <begin position="176"/>
        <end position="202"/>
    </location>
</feature>
<evidence type="ECO:0000256" key="6">
    <source>
        <dbReference type="HAMAP-Rule" id="MF_01186"/>
    </source>
</evidence>
<dbReference type="KEGG" id="fau:Fraau_1560"/>
<evidence type="ECO:0000256" key="4">
    <source>
        <dbReference type="ARBA" id="ARBA00023237"/>
    </source>
</evidence>
<keyword evidence="2 6" id="KW-0472">Membrane</keyword>
<dbReference type="GO" id="GO:0015920">
    <property type="term" value="P:lipopolysaccharide transport"/>
    <property type="evidence" value="ECO:0007669"/>
    <property type="project" value="TreeGrafter"/>
</dbReference>
<evidence type="ECO:0000313" key="9">
    <source>
        <dbReference type="Proteomes" id="UP000005234"/>
    </source>
</evidence>
<keyword evidence="1 6" id="KW-0732">Signal</keyword>
<evidence type="ECO:0000256" key="1">
    <source>
        <dbReference type="ARBA" id="ARBA00022729"/>
    </source>
</evidence>
<dbReference type="PANTHER" id="PTHR38098">
    <property type="entry name" value="LPS-ASSEMBLY LIPOPROTEIN LPTE"/>
    <property type="match status" value="1"/>
</dbReference>
<keyword evidence="4 6" id="KW-0998">Cell outer membrane</keyword>
<comment type="subcellular location">
    <subcellularLocation>
        <location evidence="6">Cell outer membrane</location>
        <topology evidence="6">Lipid-anchor</topology>
    </subcellularLocation>
</comment>
<dbReference type="InterPro" id="IPR007485">
    <property type="entry name" value="LPS_assembly_LptE"/>
</dbReference>
<dbReference type="EMBL" id="CP003350">
    <property type="protein sequence ID" value="AFC85979.1"/>
    <property type="molecule type" value="Genomic_DNA"/>
</dbReference>
<evidence type="ECO:0000256" key="2">
    <source>
        <dbReference type="ARBA" id="ARBA00023136"/>
    </source>
</evidence>
<evidence type="ECO:0000256" key="3">
    <source>
        <dbReference type="ARBA" id="ARBA00023139"/>
    </source>
</evidence>
<keyword evidence="9" id="KW-1185">Reference proteome</keyword>
<dbReference type="OrthoDB" id="7349153at2"/>
<dbReference type="GO" id="GO:0043165">
    <property type="term" value="P:Gram-negative-bacterium-type cell outer membrane assembly"/>
    <property type="evidence" value="ECO:0007669"/>
    <property type="project" value="UniProtKB-UniRule"/>
</dbReference>
<keyword evidence="5 6" id="KW-0449">Lipoprotein</keyword>
<comment type="function">
    <text evidence="6">Together with LptD, is involved in the assembly of lipopolysaccharide (LPS) at the surface of the outer membrane. Required for the proper assembly of LptD. Binds LPS and may serve as the LPS recognition site at the outer membrane.</text>
</comment>
<name>H8L6J0_FRAAD</name>
<dbReference type="eggNOG" id="COG2980">
    <property type="taxonomic scope" value="Bacteria"/>
</dbReference>
<comment type="similarity">
    <text evidence="6">Belongs to the LptE lipoprotein family.</text>
</comment>
<reference evidence="8" key="1">
    <citation type="submission" date="2012-02" db="EMBL/GenBank/DDBJ databases">
        <title>The complete genome of Frateuria aurantia DSM 6220.</title>
        <authorList>
            <consortium name="US DOE Joint Genome Institute (JGI-PGF)"/>
            <person name="Lucas S."/>
            <person name="Copeland A."/>
            <person name="Lapidus A."/>
            <person name="Glavina del Rio T."/>
            <person name="Dalin E."/>
            <person name="Tice H."/>
            <person name="Bruce D."/>
            <person name="Goodwin L."/>
            <person name="Pitluck S."/>
            <person name="Peters L."/>
            <person name="Ovchinnikova G."/>
            <person name="Teshima H."/>
            <person name="Kyrpides N."/>
            <person name="Mavromatis K."/>
            <person name="Ivanova N."/>
            <person name="Brettin T."/>
            <person name="Detter J.C."/>
            <person name="Han C."/>
            <person name="Larimer F."/>
            <person name="Land M."/>
            <person name="Hauser L."/>
            <person name="Markowitz V."/>
            <person name="Cheng J.-F."/>
            <person name="Hugenholtz P."/>
            <person name="Woyke T."/>
            <person name="Wu D."/>
            <person name="Brambilla E."/>
            <person name="Klenk H.-P."/>
            <person name="Eisen J.A."/>
        </authorList>
    </citation>
    <scope>NUCLEOTIDE SEQUENCE</scope>
    <source>
        <strain evidence="8">DSM 6220</strain>
    </source>
</reference>
<evidence type="ECO:0000256" key="5">
    <source>
        <dbReference type="ARBA" id="ARBA00023288"/>
    </source>
</evidence>
<dbReference type="PROSITE" id="PS51257">
    <property type="entry name" value="PROKAR_LIPOPROTEIN"/>
    <property type="match status" value="1"/>
</dbReference>
<accession>H8L6J0</accession>
<evidence type="ECO:0000313" key="8">
    <source>
        <dbReference type="EMBL" id="AFC85979.1"/>
    </source>
</evidence>
<gene>
    <name evidence="6" type="primary">lptE</name>
    <name evidence="8" type="ordered locus">Fraau_1560</name>
</gene>
<sequence length="202" mass="21880">MKPGKRTRDLGLAAAGMAMLGLAGCGFHLRRPVALPPAMSHVHLQVNSGSLAFRRELERSLELAGVTLEDHGGPGVAEMNVPVATYSNDMMTLGGYTQISEYAVRFHVQFYIDSDRGESIVGRQRLDMQREYSYQSNQTIGTSGQIEQIERGMVDDMVQSMMLRIRAATLHPEAARRADPAAVAPLDATPGLPGSSQDPIGN</sequence>
<dbReference type="PANTHER" id="PTHR38098:SF1">
    <property type="entry name" value="LPS-ASSEMBLY LIPOPROTEIN LPTE"/>
    <property type="match status" value="1"/>
</dbReference>
<keyword evidence="3 6" id="KW-0564">Palmitate</keyword>
<dbReference type="Gene3D" id="3.30.160.150">
    <property type="entry name" value="Lipoprotein like domain"/>
    <property type="match status" value="1"/>
</dbReference>
<dbReference type="HAMAP" id="MF_01186">
    <property type="entry name" value="LPS_assembly_LptE"/>
    <property type="match status" value="1"/>
</dbReference>
<dbReference type="Proteomes" id="UP000005234">
    <property type="component" value="Chromosome"/>
</dbReference>
<evidence type="ECO:0000256" key="7">
    <source>
        <dbReference type="SAM" id="MobiDB-lite"/>
    </source>
</evidence>
<dbReference type="GO" id="GO:0009279">
    <property type="term" value="C:cell outer membrane"/>
    <property type="evidence" value="ECO:0007669"/>
    <property type="project" value="UniProtKB-SubCell"/>
</dbReference>
<dbReference type="RefSeq" id="WP_014402984.1">
    <property type="nucleotide sequence ID" value="NC_017033.1"/>
</dbReference>
<proteinExistence type="inferred from homology"/>
<dbReference type="GO" id="GO:1990351">
    <property type="term" value="C:transporter complex"/>
    <property type="evidence" value="ECO:0007669"/>
    <property type="project" value="TreeGrafter"/>
</dbReference>
<dbReference type="GO" id="GO:0001530">
    <property type="term" value="F:lipopolysaccharide binding"/>
    <property type="evidence" value="ECO:0007669"/>
    <property type="project" value="TreeGrafter"/>
</dbReference>
<dbReference type="STRING" id="767434.Fraau_1560"/>
<organism evidence="8 9">
    <name type="scientific">Frateuria aurantia (strain ATCC 33424 / DSM 6220 / KCTC 2777 / LMG 1558 / NBRC 3245 / NCIMB 13370)</name>
    <name type="common">Acetobacter aurantius</name>
    <dbReference type="NCBI Taxonomy" id="767434"/>
    <lineage>
        <taxon>Bacteria</taxon>
        <taxon>Pseudomonadati</taxon>
        <taxon>Pseudomonadota</taxon>
        <taxon>Gammaproteobacteria</taxon>
        <taxon>Lysobacterales</taxon>
        <taxon>Rhodanobacteraceae</taxon>
        <taxon>Frateuria</taxon>
    </lineage>
</organism>
<dbReference type="Pfam" id="PF04390">
    <property type="entry name" value="LptE"/>
    <property type="match status" value="1"/>
</dbReference>
<protein>
    <recommendedName>
        <fullName evidence="6">LPS-assembly lipoprotein LptE</fullName>
    </recommendedName>
</protein>
<dbReference type="AlphaFoldDB" id="H8L6J0"/>
<comment type="subunit">
    <text evidence="6">Component of the lipopolysaccharide transport and assembly complex. Interacts with LptD.</text>
</comment>
<dbReference type="HOGENOM" id="CLU_103309_2_0_6"/>